<dbReference type="InterPro" id="IPR012548">
    <property type="entry name" value="MATCAP"/>
</dbReference>
<evidence type="ECO:0000256" key="3">
    <source>
        <dbReference type="ARBA" id="ARBA00022801"/>
    </source>
</evidence>
<dbReference type="VEuPathDB" id="CryptoDB:Cvel_35305"/>
<evidence type="ECO:0000256" key="1">
    <source>
        <dbReference type="ARBA" id="ARBA00001947"/>
    </source>
</evidence>
<gene>
    <name evidence="5" type="ORF">Cvel_35305</name>
</gene>
<dbReference type="PANTHER" id="PTHR31817:SF0">
    <property type="entry name" value="CHROMOSOME UNDETERMINED SCAFFOLD_67, WHOLE GENOME SHOTGUN SEQUENCE"/>
    <property type="match status" value="1"/>
</dbReference>
<comment type="cofactor">
    <cofactor evidence="1">
        <name>Zn(2+)</name>
        <dbReference type="ChEBI" id="CHEBI:29105"/>
    </cofactor>
</comment>
<name>A0A0G4I315_9ALVE</name>
<protein>
    <submittedName>
        <fullName evidence="5">Uncharacterized protein</fullName>
    </submittedName>
</protein>
<keyword evidence="3" id="KW-0378">Hydrolase</keyword>
<dbReference type="GO" id="GO:0008237">
    <property type="term" value="F:metallopeptidase activity"/>
    <property type="evidence" value="ECO:0007669"/>
    <property type="project" value="UniProtKB-KW"/>
</dbReference>
<evidence type="ECO:0000313" key="5">
    <source>
        <dbReference type="EMBL" id="CEM51326.1"/>
    </source>
</evidence>
<keyword evidence="2" id="KW-0645">Protease</keyword>
<sequence>MYLTGAMEILKNRESIDFHALYMGKVSLADSERLKREGVARLEGLRLPTFVEDQEFYRQRLGDILVSNGLSDEMLRAVFANND</sequence>
<evidence type="ECO:0000256" key="4">
    <source>
        <dbReference type="ARBA" id="ARBA00023049"/>
    </source>
</evidence>
<accession>A0A0G4I315</accession>
<dbReference type="PANTHER" id="PTHR31817">
    <property type="match status" value="1"/>
</dbReference>
<dbReference type="AlphaFoldDB" id="A0A0G4I315"/>
<proteinExistence type="predicted"/>
<reference evidence="5" key="1">
    <citation type="submission" date="2014-11" db="EMBL/GenBank/DDBJ databases">
        <authorList>
            <person name="Otto D Thomas"/>
            <person name="Naeem Raeece"/>
        </authorList>
    </citation>
    <scope>NUCLEOTIDE SEQUENCE</scope>
</reference>
<dbReference type="EMBL" id="CDMZ01004919">
    <property type="protein sequence ID" value="CEM51326.1"/>
    <property type="molecule type" value="Genomic_DNA"/>
</dbReference>
<evidence type="ECO:0000256" key="2">
    <source>
        <dbReference type="ARBA" id="ARBA00022670"/>
    </source>
</evidence>
<dbReference type="GO" id="GO:0006508">
    <property type="term" value="P:proteolysis"/>
    <property type="evidence" value="ECO:0007669"/>
    <property type="project" value="UniProtKB-KW"/>
</dbReference>
<organism evidence="5">
    <name type="scientific">Chromera velia CCMP2878</name>
    <dbReference type="NCBI Taxonomy" id="1169474"/>
    <lineage>
        <taxon>Eukaryota</taxon>
        <taxon>Sar</taxon>
        <taxon>Alveolata</taxon>
        <taxon>Colpodellida</taxon>
        <taxon>Chromeraceae</taxon>
        <taxon>Chromera</taxon>
    </lineage>
</organism>
<keyword evidence="4" id="KW-0482">Metalloprotease</keyword>